<dbReference type="Proteomes" id="UP000288279">
    <property type="component" value="Unassembled WGS sequence"/>
</dbReference>
<proteinExistence type="predicted"/>
<gene>
    <name evidence="1" type="ORF">CWI83_06830</name>
</gene>
<name>A0A432ZFF8_9GAMM</name>
<reference evidence="1 2" key="1">
    <citation type="journal article" date="2011" name="Front. Microbiol.">
        <title>Genomic signatures of strain selection and enhancement in Bacillus atrophaeus var. globigii, a historical biowarfare simulant.</title>
        <authorList>
            <person name="Gibbons H.S."/>
            <person name="Broomall S.M."/>
            <person name="McNew L.A."/>
            <person name="Daligault H."/>
            <person name="Chapman C."/>
            <person name="Bruce D."/>
            <person name="Karavis M."/>
            <person name="Krepps M."/>
            <person name="McGregor P.A."/>
            <person name="Hong C."/>
            <person name="Park K.H."/>
            <person name="Akmal A."/>
            <person name="Feldman A."/>
            <person name="Lin J.S."/>
            <person name="Chang W.E."/>
            <person name="Higgs B.W."/>
            <person name="Demirev P."/>
            <person name="Lindquist J."/>
            <person name="Liem A."/>
            <person name="Fochler E."/>
            <person name="Read T.D."/>
            <person name="Tapia R."/>
            <person name="Johnson S."/>
            <person name="Bishop-Lilly K.A."/>
            <person name="Detter C."/>
            <person name="Han C."/>
            <person name="Sozhamannan S."/>
            <person name="Rosenzweig C.N."/>
            <person name="Skowronski E.W."/>
        </authorList>
    </citation>
    <scope>NUCLEOTIDE SEQUENCE [LARGE SCALE GENOMIC DNA]</scope>
    <source>
        <strain evidence="1 2">PIT1</strain>
    </source>
</reference>
<dbReference type="AlphaFoldDB" id="A0A432ZFF8"/>
<evidence type="ECO:0000313" key="2">
    <source>
        <dbReference type="Proteomes" id="UP000288279"/>
    </source>
</evidence>
<sequence>MKVPFNYDPKTASIAYLKRVYVRDTPKRITICAMLGSTYTETIDMQDEIADLLGPDRDDTVRRAIKKDYGTPPHLLYGEVKAYMLVIQRVVIATYDARGEFMMTAPIEPLYPVECSAEIDGKFVQILQSKEDQGGKDE</sequence>
<keyword evidence="2" id="KW-1185">Reference proteome</keyword>
<protein>
    <submittedName>
        <fullName evidence="1">Uncharacterized protein</fullName>
    </submittedName>
</protein>
<accession>A0A432ZFF8</accession>
<comment type="caution">
    <text evidence="1">The sequence shown here is derived from an EMBL/GenBank/DDBJ whole genome shotgun (WGS) entry which is preliminary data.</text>
</comment>
<dbReference type="RefSeq" id="WP_126827466.1">
    <property type="nucleotide sequence ID" value="NZ_PIQG01000003.1"/>
</dbReference>
<organism evidence="1 2">
    <name type="scientific">Pseudidiomarina taiwanensis</name>
    <dbReference type="NCBI Taxonomy" id="337250"/>
    <lineage>
        <taxon>Bacteria</taxon>
        <taxon>Pseudomonadati</taxon>
        <taxon>Pseudomonadota</taxon>
        <taxon>Gammaproteobacteria</taxon>
        <taxon>Alteromonadales</taxon>
        <taxon>Idiomarinaceae</taxon>
        <taxon>Pseudidiomarina</taxon>
    </lineage>
</organism>
<evidence type="ECO:0000313" key="1">
    <source>
        <dbReference type="EMBL" id="RUO76639.1"/>
    </source>
</evidence>
<dbReference type="EMBL" id="PIQG01000003">
    <property type="protein sequence ID" value="RUO76639.1"/>
    <property type="molecule type" value="Genomic_DNA"/>
</dbReference>